<accession>A0A5A7N8Y7</accession>
<feature type="region of interest" description="Disordered" evidence="1">
    <location>
        <begin position="1"/>
        <end position="50"/>
    </location>
</feature>
<evidence type="ECO:0000256" key="1">
    <source>
        <dbReference type="SAM" id="MobiDB-lite"/>
    </source>
</evidence>
<comment type="caution">
    <text evidence="2">The sequence shown here is derived from an EMBL/GenBank/DDBJ whole genome shotgun (WGS) entry which is preliminary data.</text>
</comment>
<dbReference type="Proteomes" id="UP000324996">
    <property type="component" value="Unassembled WGS sequence"/>
</dbReference>
<protein>
    <submittedName>
        <fullName evidence="2">Uncharacterized protein</fullName>
    </submittedName>
</protein>
<evidence type="ECO:0000313" key="2">
    <source>
        <dbReference type="EMBL" id="GER04813.1"/>
    </source>
</evidence>
<keyword evidence="3" id="KW-1185">Reference proteome</keyword>
<sequence>MQSAQDGPQKIMWMKGKNTHDPIDIGKKSPASRQAGVKAGYSGPDRYPRG</sequence>
<reference evidence="2 3" key="1">
    <citation type="submission" date="2019-09" db="EMBL/GenBank/DDBJ databases">
        <title>NBRP : Genome information of microbial organism related human and environment.</title>
        <authorList>
            <person name="Hattori M."/>
            <person name="Oshima K."/>
            <person name="Inaba H."/>
            <person name="Suda W."/>
            <person name="Sakamoto M."/>
            <person name="Iino T."/>
            <person name="Kitahara M."/>
            <person name="Oshida Y."/>
            <person name="Iida T."/>
            <person name="Kudo T."/>
            <person name="Itoh T."/>
            <person name="Ohkuma M."/>
        </authorList>
    </citation>
    <scope>NUCLEOTIDE SEQUENCE [LARGE SCALE GENOMIC DNA]</scope>
    <source>
        <strain evidence="2 3">Q-1</strain>
    </source>
</reference>
<feature type="compositionally biased region" description="Basic and acidic residues" evidence="1">
    <location>
        <begin position="18"/>
        <end position="27"/>
    </location>
</feature>
<dbReference type="AlphaFoldDB" id="A0A5A7N8Y7"/>
<dbReference type="EMBL" id="BKCN01000014">
    <property type="protein sequence ID" value="GER04813.1"/>
    <property type="molecule type" value="Genomic_DNA"/>
</dbReference>
<organism evidence="2 3">
    <name type="scientific">Iodidimonas nitroreducens</name>
    <dbReference type="NCBI Taxonomy" id="1236968"/>
    <lineage>
        <taxon>Bacteria</taxon>
        <taxon>Pseudomonadati</taxon>
        <taxon>Pseudomonadota</taxon>
        <taxon>Alphaproteobacteria</taxon>
        <taxon>Iodidimonadales</taxon>
        <taxon>Iodidimonadaceae</taxon>
        <taxon>Iodidimonas</taxon>
    </lineage>
</organism>
<gene>
    <name evidence="2" type="ORF">JCM17846_24950</name>
</gene>
<proteinExistence type="predicted"/>
<evidence type="ECO:0000313" key="3">
    <source>
        <dbReference type="Proteomes" id="UP000324996"/>
    </source>
</evidence>
<name>A0A5A7N8Y7_9PROT</name>